<name>A0A975CPF2_9FLAO</name>
<keyword evidence="3" id="KW-1185">Reference proteome</keyword>
<dbReference type="EMBL" id="CP071869">
    <property type="protein sequence ID" value="QTE23059.1"/>
    <property type="molecule type" value="Genomic_DNA"/>
</dbReference>
<evidence type="ECO:0000259" key="1">
    <source>
        <dbReference type="Pfam" id="PF00534"/>
    </source>
</evidence>
<protein>
    <submittedName>
        <fullName evidence="2">Glycosyltransferase</fullName>
    </submittedName>
</protein>
<organism evidence="2 3">
    <name type="scientific">Polaribacter cellanae</name>
    <dbReference type="NCBI Taxonomy" id="2818493"/>
    <lineage>
        <taxon>Bacteria</taxon>
        <taxon>Pseudomonadati</taxon>
        <taxon>Bacteroidota</taxon>
        <taxon>Flavobacteriia</taxon>
        <taxon>Flavobacteriales</taxon>
        <taxon>Flavobacteriaceae</taxon>
    </lineage>
</organism>
<dbReference type="AlphaFoldDB" id="A0A975CPF2"/>
<dbReference type="SUPFAM" id="SSF53756">
    <property type="entry name" value="UDP-Glycosyltransferase/glycogen phosphorylase"/>
    <property type="match status" value="1"/>
</dbReference>
<reference evidence="2 3" key="1">
    <citation type="submission" date="2021-03" db="EMBL/GenBank/DDBJ databases">
        <title>Complete genome of Polaribacter_sp.SM13.</title>
        <authorList>
            <person name="Jeong S.W."/>
            <person name="Bae J.W."/>
        </authorList>
    </citation>
    <scope>NUCLEOTIDE SEQUENCE [LARGE SCALE GENOMIC DNA]</scope>
    <source>
        <strain evidence="2 3">SM13</strain>
    </source>
</reference>
<gene>
    <name evidence="2" type="ORF">J3359_01940</name>
</gene>
<dbReference type="Proteomes" id="UP000663920">
    <property type="component" value="Chromosome"/>
</dbReference>
<dbReference type="Pfam" id="PF00534">
    <property type="entry name" value="Glycos_transf_1"/>
    <property type="match status" value="1"/>
</dbReference>
<proteinExistence type="predicted"/>
<evidence type="ECO:0000313" key="2">
    <source>
        <dbReference type="EMBL" id="QTE23059.1"/>
    </source>
</evidence>
<dbReference type="PANTHER" id="PTHR12526">
    <property type="entry name" value="GLYCOSYLTRANSFERASE"/>
    <property type="match status" value="1"/>
</dbReference>
<feature type="domain" description="Glycosyl transferase family 1" evidence="1">
    <location>
        <begin position="164"/>
        <end position="310"/>
    </location>
</feature>
<evidence type="ECO:0000313" key="3">
    <source>
        <dbReference type="Proteomes" id="UP000663920"/>
    </source>
</evidence>
<dbReference type="CDD" id="cd03801">
    <property type="entry name" value="GT4_PimA-like"/>
    <property type="match status" value="1"/>
</dbReference>
<sequence length="336" mass="39038">MNKNILYIGNNLGKQSKYKTTLETLSFLLREEKFSLKLSSDKKNKIVRLFDMIFTIFKNRRNTDYILIDTFSTTSFYFAFIVSQLSRFYRIKYLPILHGGNLPYRLDKSQRISKLLFNNSDKNIAPSNYLKSEFEKRGFKVVYIPNTIEIEKYTFTYRNFLKPNLLWVRSFKELYNPTLAIEVLLLLKSEFPLAKLCMVGPEIDDSFEQTKKMVSKYNLESSVKFTGTLPSKEWHKASESYDIFINTTNFDNTPISVMEAMALGLVIVSTNAGGMPYLITNNKNGILVEKGNSKQMAREIIKIIKSNKIILATKAREEVENFGWNNVKNKWLSILK</sequence>
<dbReference type="InterPro" id="IPR001296">
    <property type="entry name" value="Glyco_trans_1"/>
</dbReference>
<dbReference type="RefSeq" id="WP_208079073.1">
    <property type="nucleotide sequence ID" value="NZ_CP071869.1"/>
</dbReference>
<dbReference type="KEGG" id="pcea:J3359_01940"/>
<dbReference type="Gene3D" id="3.40.50.2000">
    <property type="entry name" value="Glycogen Phosphorylase B"/>
    <property type="match status" value="2"/>
</dbReference>
<dbReference type="PANTHER" id="PTHR12526:SF638">
    <property type="entry name" value="SPORE COAT PROTEIN SA"/>
    <property type="match status" value="1"/>
</dbReference>
<dbReference type="GO" id="GO:0016757">
    <property type="term" value="F:glycosyltransferase activity"/>
    <property type="evidence" value="ECO:0007669"/>
    <property type="project" value="InterPro"/>
</dbReference>
<accession>A0A975CPF2</accession>